<dbReference type="RefSeq" id="WP_346073347.1">
    <property type="nucleotide sequence ID" value="NZ_BAAAHU010000032.1"/>
</dbReference>
<dbReference type="Proteomes" id="UP001501072">
    <property type="component" value="Unassembled WGS sequence"/>
</dbReference>
<dbReference type="EMBL" id="BAAAHU010000032">
    <property type="protein sequence ID" value="GAA1011585.1"/>
    <property type="molecule type" value="Genomic_DNA"/>
</dbReference>
<protein>
    <submittedName>
        <fullName evidence="2">Uncharacterized protein</fullName>
    </submittedName>
</protein>
<accession>A0ABN1T0T8</accession>
<organism evidence="2 3">
    <name type="scientific">Streptomyces thermogriseus</name>
    <dbReference type="NCBI Taxonomy" id="75292"/>
    <lineage>
        <taxon>Bacteria</taxon>
        <taxon>Bacillati</taxon>
        <taxon>Actinomycetota</taxon>
        <taxon>Actinomycetes</taxon>
        <taxon>Kitasatosporales</taxon>
        <taxon>Streptomycetaceae</taxon>
        <taxon>Streptomyces</taxon>
    </lineage>
</organism>
<feature type="compositionally biased region" description="Low complexity" evidence="1">
    <location>
        <begin position="1"/>
        <end position="14"/>
    </location>
</feature>
<gene>
    <name evidence="2" type="ORF">GCM10009564_32900</name>
</gene>
<evidence type="ECO:0000256" key="1">
    <source>
        <dbReference type="SAM" id="MobiDB-lite"/>
    </source>
</evidence>
<sequence length="186" mass="19943">MTTDNRTRRSTLNTRRPDDVSPFTPPARTAPTDYTEWRAAALLALVRSLTVSVMAGNLDHVPDLAAAAGALQRQHDWPMRQGARGPRPDSGLPHVDLMRRVVWGEASGFLAVTAGEIRRAMGTMPLAGLNLCTVPAELPADDDAPVCLYSGLTAVGALLSAITRGEDPSGAHKAIKDRVDRRPVEC</sequence>
<reference evidence="2 3" key="1">
    <citation type="journal article" date="2019" name="Int. J. Syst. Evol. Microbiol.">
        <title>The Global Catalogue of Microorganisms (GCM) 10K type strain sequencing project: providing services to taxonomists for standard genome sequencing and annotation.</title>
        <authorList>
            <consortium name="The Broad Institute Genomics Platform"/>
            <consortium name="The Broad Institute Genome Sequencing Center for Infectious Disease"/>
            <person name="Wu L."/>
            <person name="Ma J."/>
        </authorList>
    </citation>
    <scope>NUCLEOTIDE SEQUENCE [LARGE SCALE GENOMIC DNA]</scope>
    <source>
        <strain evidence="2 3">JCM 11269</strain>
    </source>
</reference>
<proteinExistence type="predicted"/>
<feature type="region of interest" description="Disordered" evidence="1">
    <location>
        <begin position="1"/>
        <end position="31"/>
    </location>
</feature>
<keyword evidence="3" id="KW-1185">Reference proteome</keyword>
<evidence type="ECO:0000313" key="2">
    <source>
        <dbReference type="EMBL" id="GAA1011585.1"/>
    </source>
</evidence>
<name>A0ABN1T0T8_9ACTN</name>
<evidence type="ECO:0000313" key="3">
    <source>
        <dbReference type="Proteomes" id="UP001501072"/>
    </source>
</evidence>
<comment type="caution">
    <text evidence="2">The sequence shown here is derived from an EMBL/GenBank/DDBJ whole genome shotgun (WGS) entry which is preliminary data.</text>
</comment>